<dbReference type="Gene3D" id="1.10.150.320">
    <property type="entry name" value="Photosystem II 12 kDa extrinsic protein"/>
    <property type="match status" value="1"/>
</dbReference>
<dbReference type="InterPro" id="IPR010994">
    <property type="entry name" value="RuvA_2-like"/>
</dbReference>
<dbReference type="SUPFAM" id="SSF47781">
    <property type="entry name" value="RuvA domain 2-like"/>
    <property type="match status" value="1"/>
</dbReference>
<evidence type="ECO:0000313" key="1">
    <source>
        <dbReference type="EMBL" id="OYV03254.1"/>
    </source>
</evidence>
<evidence type="ECO:0000313" key="2">
    <source>
        <dbReference type="Proteomes" id="UP000216312"/>
    </source>
</evidence>
<dbReference type="EMBL" id="NMUJ01000013">
    <property type="protein sequence ID" value="OYV03254.1"/>
    <property type="molecule type" value="Genomic_DNA"/>
</dbReference>
<dbReference type="Pfam" id="PF12836">
    <property type="entry name" value="HHH_3"/>
    <property type="match status" value="1"/>
</dbReference>
<comment type="caution">
    <text evidence="1">The sequence shown here is derived from an EMBL/GenBank/DDBJ whole genome shotgun (WGS) entry which is preliminary data.</text>
</comment>
<name>A0A257LUG5_UNCW3</name>
<gene>
    <name evidence="1" type="ORF">CGW93_01690</name>
</gene>
<dbReference type="AlphaFoldDB" id="A0A257LUG5"/>
<organism evidence="1 2">
    <name type="scientific">candidate division WOR-3 bacterium 4484_18</name>
    <dbReference type="NCBI Taxonomy" id="2020626"/>
    <lineage>
        <taxon>Bacteria</taxon>
        <taxon>Bacteria division WOR-3</taxon>
    </lineage>
</organism>
<accession>A0A257LUG5</accession>
<sequence>MWLLIVLLTLPEYEWESDSKFTISSYNLEELSRLRDNPIDLNTATFAEIVRLPWISVVLAEKIITERSQHPFRDTCDFIQRLHISNTLWGKIAPYVMVGPTREYPTLPTKLRLSQRLRTIRGYQRAGCLGSPYEARTFLQVRYPERFAFHLLIQKDLYELHYDDFVSWGIDMRLPRVDRLFVGNYALEFGESLMFGPPYRRIKFYALKGASRLIIPYRMDGNENRTLQGIAMKYDVATISWIGFASYTMRDARIYHDTVNRIIYENLYHDTYSNLNAKNRVAELLYGLYIGKDWISFTLSTLNYRGDYEFAIPTRCKMMSLMWSLPIRGKVTFYGEVGRTIWDSYGDAQVMGITYRHGKRRLTLFWRNYEDRFCAPFGNPLRETHSNSECGLILAYTHAVRGCKFNFYVDRYLVSYTQPYVDYRMTILYNFWHNYTVYVSYREKKASNNSEYYRSELRCDTRYRENTFELRTRLIRVWSSSGTGCLFYIEVGKKLAGYSVSLRYTVFGADESRVAYVHQFENVAGIIRNIPLYGDGERMLLKLTLPVRNSSVYLFYVFYVRGEQFHKHELGIRWDVRI</sequence>
<proteinExistence type="predicted"/>
<reference evidence="2" key="1">
    <citation type="submission" date="2017-07" db="EMBL/GenBank/DDBJ databases">
        <title>Novel pathways for hydrocarbon cycling and metabolic interdependencies in hydrothermal sediment communities.</title>
        <authorList>
            <person name="Dombrowski N."/>
            <person name="Seitz K."/>
            <person name="Teske A."/>
            <person name="Baker B."/>
        </authorList>
    </citation>
    <scope>NUCLEOTIDE SEQUENCE [LARGE SCALE GENOMIC DNA]</scope>
</reference>
<dbReference type="Proteomes" id="UP000216312">
    <property type="component" value="Unassembled WGS sequence"/>
</dbReference>
<evidence type="ECO:0008006" key="3">
    <source>
        <dbReference type="Google" id="ProtNLM"/>
    </source>
</evidence>
<protein>
    <recommendedName>
        <fullName evidence="3">Helix-hairpin-helix DNA-binding motif class 1 domain-containing protein</fullName>
    </recommendedName>
</protein>